<sequence>MKIVLVRHGRPANSQNLRLNSAGFANWVKNYNHSLVASDSRPAFSFNDMFTNYYIVSSDLPRAIHSCKIAFNRPPAVTSALFREMDIPRFKLPFTLNAWTWVYLNRALWTIGKSGPFESYTKAKSRAESAAVTLIDIAKKESNVIVFAHGYLNLHMRKHFRAYGLKQTSKSSAYWGVTMFES</sequence>
<dbReference type="RefSeq" id="WP_071978544.1">
    <property type="nucleotide sequence ID" value="NZ_JAAAWP010000012.1"/>
</dbReference>
<dbReference type="SUPFAM" id="SSF53254">
    <property type="entry name" value="Phosphoglycerate mutase-like"/>
    <property type="match status" value="1"/>
</dbReference>
<dbReference type="InterPro" id="IPR013078">
    <property type="entry name" value="His_Pase_superF_clade-1"/>
</dbReference>
<keyword evidence="2" id="KW-1185">Reference proteome</keyword>
<comment type="caution">
    <text evidence="1">The sequence shown here is derived from an EMBL/GenBank/DDBJ whole genome shotgun (WGS) entry which is preliminary data.</text>
</comment>
<name>A0A6L9MXN6_9ALTE</name>
<organism evidence="1 2">
    <name type="scientific">Alteromonas hispanica</name>
    <dbReference type="NCBI Taxonomy" id="315421"/>
    <lineage>
        <taxon>Bacteria</taxon>
        <taxon>Pseudomonadati</taxon>
        <taxon>Pseudomonadota</taxon>
        <taxon>Gammaproteobacteria</taxon>
        <taxon>Alteromonadales</taxon>
        <taxon>Alteromonadaceae</taxon>
        <taxon>Alteromonas/Salinimonas group</taxon>
        <taxon>Alteromonas</taxon>
    </lineage>
</organism>
<protein>
    <recommendedName>
        <fullName evidence="3">Histidine phosphatase family protein</fullName>
    </recommendedName>
</protein>
<dbReference type="AlphaFoldDB" id="A0A6L9MXN6"/>
<dbReference type="Gene3D" id="3.40.50.1240">
    <property type="entry name" value="Phosphoglycerate mutase-like"/>
    <property type="match status" value="1"/>
</dbReference>
<gene>
    <name evidence="1" type="ORF">GTW09_15495</name>
</gene>
<dbReference type="EMBL" id="JAAAWP010000012">
    <property type="protein sequence ID" value="NDW22926.1"/>
    <property type="molecule type" value="Genomic_DNA"/>
</dbReference>
<reference evidence="1 2" key="1">
    <citation type="submission" date="2020-01" db="EMBL/GenBank/DDBJ databases">
        <title>Genomes of bacteria type strains.</title>
        <authorList>
            <person name="Chen J."/>
            <person name="Zhu S."/>
            <person name="Yang J."/>
        </authorList>
    </citation>
    <scope>NUCLEOTIDE SEQUENCE [LARGE SCALE GENOMIC DNA]</scope>
    <source>
        <strain evidence="1 2">LMG 22958</strain>
    </source>
</reference>
<evidence type="ECO:0008006" key="3">
    <source>
        <dbReference type="Google" id="ProtNLM"/>
    </source>
</evidence>
<evidence type="ECO:0000313" key="2">
    <source>
        <dbReference type="Proteomes" id="UP000478837"/>
    </source>
</evidence>
<dbReference type="Proteomes" id="UP000478837">
    <property type="component" value="Unassembled WGS sequence"/>
</dbReference>
<accession>A0A6L9MXN6</accession>
<dbReference type="InterPro" id="IPR029033">
    <property type="entry name" value="His_PPase_superfam"/>
</dbReference>
<evidence type="ECO:0000313" key="1">
    <source>
        <dbReference type="EMBL" id="NDW22926.1"/>
    </source>
</evidence>
<proteinExistence type="predicted"/>
<dbReference type="Pfam" id="PF00300">
    <property type="entry name" value="His_Phos_1"/>
    <property type="match status" value="1"/>
</dbReference>